<name>A0ABU9IVF4_9FLAO</name>
<keyword evidence="1" id="KW-0732">Signal</keyword>
<feature type="chain" id="PRO_5045216060" description="Ig-like domain-containing protein" evidence="1">
    <location>
        <begin position="26"/>
        <end position="236"/>
    </location>
</feature>
<protein>
    <recommendedName>
        <fullName evidence="4">Ig-like domain-containing protein</fullName>
    </recommendedName>
</protein>
<gene>
    <name evidence="2" type="ORF">AAEO57_17730</name>
</gene>
<reference evidence="2 3" key="1">
    <citation type="submission" date="2024-04" db="EMBL/GenBank/DDBJ databases">
        <title>Flavobacterium sp. DGU38 16S ribosomal RNA gene Genome sequencing and assembly.</title>
        <authorList>
            <person name="Park S."/>
        </authorList>
    </citation>
    <scope>NUCLEOTIDE SEQUENCE [LARGE SCALE GENOMIC DNA]</scope>
    <source>
        <strain evidence="2 3">DGU38</strain>
    </source>
</reference>
<dbReference type="Gene3D" id="2.60.40.10">
    <property type="entry name" value="Immunoglobulins"/>
    <property type="match status" value="1"/>
</dbReference>
<evidence type="ECO:0000313" key="2">
    <source>
        <dbReference type="EMBL" id="MEL1255637.1"/>
    </source>
</evidence>
<sequence length="236" mass="25820">MKKTLLFLFAYVCTITLSGCSTNEAITCYLPANTINSNSPLVPGGTLKLNATDSSLDTKYNWSGPNNFQSNLQNPVISDITPSMAGEYKLKTTKGICESPESSVIVEINAPNIPCNPDTNTLIINGSSIELFSTYTTNYNQNFKFISSSLEASLTIEFASEERPTPGIYTICSDCWHSSMKKNQVWVTLNYADYTSAQGGSVYLSSSNGKLTATFCNVVFKQSVFTFNTSVKLTER</sequence>
<evidence type="ECO:0008006" key="4">
    <source>
        <dbReference type="Google" id="ProtNLM"/>
    </source>
</evidence>
<dbReference type="Proteomes" id="UP001485226">
    <property type="component" value="Unassembled WGS sequence"/>
</dbReference>
<dbReference type="RefSeq" id="WP_341694373.1">
    <property type="nucleotide sequence ID" value="NZ_JBBYHS010000021.1"/>
</dbReference>
<dbReference type="InterPro" id="IPR013783">
    <property type="entry name" value="Ig-like_fold"/>
</dbReference>
<feature type="signal peptide" evidence="1">
    <location>
        <begin position="1"/>
        <end position="25"/>
    </location>
</feature>
<proteinExistence type="predicted"/>
<accession>A0ABU9IVF4</accession>
<evidence type="ECO:0000313" key="3">
    <source>
        <dbReference type="Proteomes" id="UP001485226"/>
    </source>
</evidence>
<comment type="caution">
    <text evidence="2">The sequence shown here is derived from an EMBL/GenBank/DDBJ whole genome shotgun (WGS) entry which is preliminary data.</text>
</comment>
<dbReference type="EMBL" id="JBBYHS010000021">
    <property type="protein sequence ID" value="MEL1255637.1"/>
    <property type="molecule type" value="Genomic_DNA"/>
</dbReference>
<dbReference type="PROSITE" id="PS51257">
    <property type="entry name" value="PROKAR_LIPOPROTEIN"/>
    <property type="match status" value="1"/>
</dbReference>
<evidence type="ECO:0000256" key="1">
    <source>
        <dbReference type="SAM" id="SignalP"/>
    </source>
</evidence>
<organism evidence="2 3">
    <name type="scientific">Flavobacterium calami</name>
    <dbReference type="NCBI Taxonomy" id="3139144"/>
    <lineage>
        <taxon>Bacteria</taxon>
        <taxon>Pseudomonadati</taxon>
        <taxon>Bacteroidota</taxon>
        <taxon>Flavobacteriia</taxon>
        <taxon>Flavobacteriales</taxon>
        <taxon>Flavobacteriaceae</taxon>
        <taxon>Flavobacterium</taxon>
    </lineage>
</organism>
<keyword evidence="3" id="KW-1185">Reference proteome</keyword>